<keyword evidence="6" id="KW-0464">Manganese</keyword>
<dbReference type="InterPro" id="IPR036888">
    <property type="entry name" value="DNA_integrity_DisA_N_sf"/>
</dbReference>
<dbReference type="HAMAP" id="MF_00840">
    <property type="entry name" value="DacZ"/>
    <property type="match status" value="1"/>
</dbReference>
<comment type="function">
    <text evidence="6">Diadenylate cyclase that catalyzes the condensation of 2 ATP molecules into cyclic di-AMP (c-di-AMP). c-di-AMP is a second messenger for intracellular signal transduction involved in the control of important regulatory processes such as osmoregulation.</text>
</comment>
<evidence type="ECO:0000313" key="8">
    <source>
        <dbReference type="EMBL" id="ACV25039.1"/>
    </source>
</evidence>
<evidence type="ECO:0000259" key="7">
    <source>
        <dbReference type="PROSITE" id="PS51794"/>
    </source>
</evidence>
<dbReference type="AlphaFoldDB" id="C7P907"/>
<dbReference type="KEGG" id="mfe:Mefer_1230"/>
<dbReference type="InterPro" id="IPR050338">
    <property type="entry name" value="DisA"/>
</dbReference>
<dbReference type="GO" id="GO:0106408">
    <property type="term" value="F:diadenylate cyclase activity"/>
    <property type="evidence" value="ECO:0007669"/>
    <property type="project" value="UniProtKB-EC"/>
</dbReference>
<dbReference type="RefSeq" id="WP_015791775.1">
    <property type="nucleotide sequence ID" value="NC_013156.1"/>
</dbReference>
<dbReference type="Gene3D" id="3.40.1380.20">
    <property type="entry name" value="Pyruvate kinase, C-terminal domain"/>
    <property type="match status" value="1"/>
</dbReference>
<feature type="domain" description="DAC" evidence="7">
    <location>
        <begin position="147"/>
        <end position="304"/>
    </location>
</feature>
<dbReference type="InterPro" id="IPR003390">
    <property type="entry name" value="DNA_integrity_scan_DisA_N"/>
</dbReference>
<gene>
    <name evidence="6" type="primary">dacZ</name>
    <name evidence="8" type="ordered locus">Mefer_1230</name>
</gene>
<evidence type="ECO:0000256" key="2">
    <source>
        <dbReference type="ARBA" id="ARBA00022679"/>
    </source>
</evidence>
<evidence type="ECO:0000256" key="1">
    <source>
        <dbReference type="ARBA" id="ARBA00000877"/>
    </source>
</evidence>
<accession>C7P907</accession>
<reference evidence="8" key="1">
    <citation type="submission" date="2009-08" db="EMBL/GenBank/DDBJ databases">
        <title>Complete sequence of chromosome of Methanocaldococcus fervens AG86.</title>
        <authorList>
            <consortium name="US DOE Joint Genome Institute"/>
            <person name="Lucas S."/>
            <person name="Copeland A."/>
            <person name="Lapidus A."/>
            <person name="Glavina del Rio T."/>
            <person name="Tice H."/>
            <person name="Bruce D."/>
            <person name="Goodwin L."/>
            <person name="Pitluck S."/>
            <person name="Chertkov O."/>
            <person name="Detter J.C."/>
            <person name="Han C."/>
            <person name="Tapia R."/>
            <person name="Larimer F."/>
            <person name="Land M."/>
            <person name="Hauser L."/>
            <person name="Kyrpides N."/>
            <person name="Ovchinnikova G."/>
            <person name="Lupa-Sieprawska M."/>
            <person name="Whitman W.B."/>
        </authorList>
    </citation>
    <scope>NUCLEOTIDE SEQUENCE [LARGE SCALE GENOMIC DNA]</scope>
    <source>
        <strain evidence="8">AG86</strain>
    </source>
</reference>
<dbReference type="EMBL" id="CP001696">
    <property type="protein sequence ID" value="ACV25039.1"/>
    <property type="molecule type" value="Genomic_DNA"/>
</dbReference>
<comment type="cofactor">
    <cofactor evidence="6">
        <name>Mn(2+)</name>
        <dbReference type="ChEBI" id="CHEBI:29035"/>
    </cofactor>
</comment>
<dbReference type="STRING" id="573064.Mefer_1230"/>
<dbReference type="GO" id="GO:0030145">
    <property type="term" value="F:manganese ion binding"/>
    <property type="evidence" value="ECO:0007669"/>
    <property type="project" value="UniProtKB-UniRule"/>
</dbReference>
<keyword evidence="2 6" id="KW-0808">Transferase</keyword>
<dbReference type="Gene3D" id="3.40.1700.10">
    <property type="entry name" value="DNA integrity scanning protein, DisA, N-terminal domain"/>
    <property type="match status" value="1"/>
</dbReference>
<keyword evidence="3 6" id="KW-0548">Nucleotidyltransferase</keyword>
<dbReference type="Pfam" id="PF02457">
    <property type="entry name" value="DAC"/>
    <property type="match status" value="1"/>
</dbReference>
<dbReference type="OrthoDB" id="85944at2157"/>
<keyword evidence="9" id="KW-1185">Reference proteome</keyword>
<dbReference type="EC" id="2.7.7.85" evidence="6"/>
<dbReference type="eggNOG" id="arCOG04453">
    <property type="taxonomic scope" value="Archaea"/>
</dbReference>
<name>C7P907_METFA</name>
<organism evidence="8 9">
    <name type="scientific">Methanocaldococcus fervens (strain DSM 4213 / JCM 15782 / AG86)</name>
    <name type="common">Methanococcus fervens</name>
    <dbReference type="NCBI Taxonomy" id="573064"/>
    <lineage>
        <taxon>Archaea</taxon>
        <taxon>Methanobacteriati</taxon>
        <taxon>Methanobacteriota</taxon>
        <taxon>Methanomada group</taxon>
        <taxon>Methanococci</taxon>
        <taxon>Methanococcales</taxon>
        <taxon>Methanocaldococcaceae</taxon>
        <taxon>Methanocaldococcus</taxon>
    </lineage>
</organism>
<dbReference type="SUPFAM" id="SSF143597">
    <property type="entry name" value="YojJ-like"/>
    <property type="match status" value="1"/>
</dbReference>
<dbReference type="InterPro" id="IPR036918">
    <property type="entry name" value="Pyrv_Knase_C_sf"/>
</dbReference>
<protein>
    <recommendedName>
        <fullName evidence="6">Diadenylate cyclase</fullName>
        <shortName evidence="6">DAC</shortName>
        <ecNumber evidence="6">2.7.7.85</ecNumber>
    </recommendedName>
    <alternativeName>
        <fullName evidence="6">Cyclic-di-AMP synthase</fullName>
        <shortName evidence="6">c-di-AMP synthase</shortName>
    </alternativeName>
</protein>
<comment type="similarity">
    <text evidence="6">Belongs to the adenylate cyclase family. DacZ subfamily.</text>
</comment>
<dbReference type="GO" id="GO:0005524">
    <property type="term" value="F:ATP binding"/>
    <property type="evidence" value="ECO:0007669"/>
    <property type="project" value="UniProtKB-UniRule"/>
</dbReference>
<comment type="catalytic activity">
    <reaction evidence="1 6">
        <text>2 ATP = 3',3'-c-di-AMP + 2 diphosphate</text>
        <dbReference type="Rhea" id="RHEA:35655"/>
        <dbReference type="ChEBI" id="CHEBI:30616"/>
        <dbReference type="ChEBI" id="CHEBI:33019"/>
        <dbReference type="ChEBI" id="CHEBI:71500"/>
        <dbReference type="EC" id="2.7.7.85"/>
    </reaction>
</comment>
<evidence type="ECO:0000256" key="4">
    <source>
        <dbReference type="ARBA" id="ARBA00022741"/>
    </source>
</evidence>
<dbReference type="HOGENOM" id="CLU_063222_2_0_2"/>
<dbReference type="GO" id="GO:0004016">
    <property type="term" value="F:adenylate cyclase activity"/>
    <property type="evidence" value="ECO:0007669"/>
    <property type="project" value="UniProtKB-UniRule"/>
</dbReference>
<keyword evidence="5 6" id="KW-0067">ATP-binding</keyword>
<keyword evidence="4 6" id="KW-0547">Nucleotide-binding</keyword>
<dbReference type="PANTHER" id="PTHR34185">
    <property type="entry name" value="DIADENYLATE CYCLASE"/>
    <property type="match status" value="1"/>
</dbReference>
<proteinExistence type="inferred from homology"/>
<dbReference type="InterPro" id="IPR014499">
    <property type="entry name" value="DAC_DacZ"/>
</dbReference>
<evidence type="ECO:0000313" key="9">
    <source>
        <dbReference type="Proteomes" id="UP000001495"/>
    </source>
</evidence>
<dbReference type="SUPFAM" id="SSF52935">
    <property type="entry name" value="PK C-terminal domain-like"/>
    <property type="match status" value="1"/>
</dbReference>
<dbReference type="Proteomes" id="UP000001495">
    <property type="component" value="Chromosome"/>
</dbReference>
<dbReference type="PANTHER" id="PTHR34185:SF1">
    <property type="entry name" value="DIADENYLATE CYCLASE"/>
    <property type="match status" value="1"/>
</dbReference>
<evidence type="ECO:0000256" key="5">
    <source>
        <dbReference type="ARBA" id="ARBA00022840"/>
    </source>
</evidence>
<evidence type="ECO:0000256" key="6">
    <source>
        <dbReference type="HAMAP-Rule" id="MF_00840"/>
    </source>
</evidence>
<dbReference type="GeneID" id="8365933"/>
<sequence>MVAKHIIKHGLELAYDIKADAFMIFTETGKSYELLKPLLKKDNNLKKLKILDKVDKVIHKDIKIIVATPNETTYKKISHEGEINIYPLFIKHREDNRCMIISSGIVHALKRDILKENHRIVAVVGEPKVPGKLDTIMVVNVKDHVKELTLYKLFETLDEKQRKTLKEVLKLAMEIGREGREGKGVGTIFVIGDTLNVMNMSKPLILNPFAGHNASIFDENVKGTIKELSSIDGAFIITDDGKVVSAGRFLETKGEIEIPKGLGARHVAAAGITKNTNAIAVTVSQSGGIVRIFKDGKIVFETDPRANIVIV</sequence>
<evidence type="ECO:0000256" key="3">
    <source>
        <dbReference type="ARBA" id="ARBA00022695"/>
    </source>
</evidence>
<dbReference type="PROSITE" id="PS51794">
    <property type="entry name" value="DAC"/>
    <property type="match status" value="1"/>
</dbReference>
<dbReference type="PIRSF" id="PIRSF019073">
    <property type="entry name" value="UCP019073"/>
    <property type="match status" value="1"/>
</dbReference>